<dbReference type="InterPro" id="IPR036866">
    <property type="entry name" value="RibonucZ/Hydroxyglut_hydro"/>
</dbReference>
<keyword evidence="3" id="KW-0862">Zinc</keyword>
<comment type="caution">
    <text evidence="7">The sequence shown here is derived from an EMBL/GenBank/DDBJ whole genome shotgun (WGS) entry which is preliminary data.</text>
</comment>
<evidence type="ECO:0000313" key="8">
    <source>
        <dbReference type="Proteomes" id="UP001631957"/>
    </source>
</evidence>
<dbReference type="EMBL" id="JBJVNI010000005">
    <property type="protein sequence ID" value="MFM9609210.1"/>
    <property type="molecule type" value="Genomic_DNA"/>
</dbReference>
<evidence type="ECO:0000256" key="5">
    <source>
        <dbReference type="SAM" id="MobiDB-lite"/>
    </source>
</evidence>
<dbReference type="CDD" id="cd07710">
    <property type="entry name" value="arylsulfatase_Sdsa1-like_MBL-fold"/>
    <property type="match status" value="1"/>
</dbReference>
<evidence type="ECO:0000313" key="7">
    <source>
        <dbReference type="EMBL" id="MFM9609210.1"/>
    </source>
</evidence>
<name>A0ABW9HQG6_9ACTN</name>
<dbReference type="PANTHER" id="PTHR43223:SF1">
    <property type="entry name" value="ALKYL_ARYL-SULFATASE BDS1"/>
    <property type="match status" value="1"/>
</dbReference>
<gene>
    <name evidence="7" type="ORF">ACKI18_10835</name>
</gene>
<dbReference type="InterPro" id="IPR001279">
    <property type="entry name" value="Metallo-B-lactamas"/>
</dbReference>
<keyword evidence="1" id="KW-0479">Metal-binding</keyword>
<dbReference type="Proteomes" id="UP001631957">
    <property type="component" value="Unassembled WGS sequence"/>
</dbReference>
<keyword evidence="2" id="KW-0378">Hydrolase</keyword>
<dbReference type="Pfam" id="PF14863">
    <property type="entry name" value="Alkyl_sulf_dimr"/>
    <property type="match status" value="1"/>
</dbReference>
<evidence type="ECO:0000256" key="1">
    <source>
        <dbReference type="ARBA" id="ARBA00022723"/>
    </source>
</evidence>
<dbReference type="Gene3D" id="1.25.40.880">
    <property type="entry name" value="Alkyl sulfatase, dimerisation domain"/>
    <property type="match status" value="1"/>
</dbReference>
<evidence type="ECO:0000256" key="2">
    <source>
        <dbReference type="ARBA" id="ARBA00022801"/>
    </source>
</evidence>
<feature type="region of interest" description="Disordered" evidence="5">
    <location>
        <begin position="1"/>
        <end position="20"/>
    </location>
</feature>
<dbReference type="InterPro" id="IPR029228">
    <property type="entry name" value="Alkyl_sulf_dimr"/>
</dbReference>
<dbReference type="PANTHER" id="PTHR43223">
    <property type="entry name" value="ALKYL/ARYL-SULFATASE"/>
    <property type="match status" value="1"/>
</dbReference>
<sequence>MTQSSDPATGREAGEAGPATTARHATALAGLPWADRRAFDDVARGRIASIEPPVIRGASGTVVWDLTAYDFLDGEAPATVHPSLWRIAQLHRNHGLFEVTDGVYQVRGYDAANMTVVVGERGYVVIDPLTCVETSAAALDLVREQLGDRPVTAVVHTHCHIDHFGGVKGVVDEADVRAGRVPVVAPVGFYEHAVSENVSAGVAMGRRSGFMFGGRLPEGARGHVMNGSCAAVATGRKSLIRPTHEVRATGEELVLDGVRFVFQYVPDTEAPAEMNFHLPGHRALCMAELISHHMHNLYTLRGAPVRNAVAWSDAIDEALRLYGDASDVMFIGHGWPVWGQERIAELLSMHRDLYRYLHDETLRLANHGYTPNEIAELIELPEPLDTYWANRGTYGATSHNVKAVYQRYLGWFDGNPANLDPLPPAEAGHRYVELMGGIDAVVTHARAAHETGEDRWAAELLKHALAADPDHQPARLLQADVFEQLGYRSEAAPWRNFYLVGAQELRHGAPSGPPSGGASPDLVAGMTTEMLLDYLAIRLNGPRAAAHRLRIGLDVRGNQPGQTNERFLLIVENGILRYAPPPIAEPPAGTLRISHAALADLAYGAATLDELLAKDTARLAGDRTDLDTLLGLLDTFTGGFEVVVPNLR</sequence>
<organism evidence="7 8">
    <name type="scientific">Streptomyces niveiscabiei</name>
    <dbReference type="NCBI Taxonomy" id="164115"/>
    <lineage>
        <taxon>Bacteria</taxon>
        <taxon>Bacillati</taxon>
        <taxon>Actinomycetota</taxon>
        <taxon>Actinomycetes</taxon>
        <taxon>Kitasatosporales</taxon>
        <taxon>Streptomycetaceae</taxon>
        <taxon>Streptomyces</taxon>
    </lineage>
</organism>
<dbReference type="Gene3D" id="3.30.1050.10">
    <property type="entry name" value="SCP2 sterol-binding domain"/>
    <property type="match status" value="1"/>
</dbReference>
<dbReference type="InterPro" id="IPR052195">
    <property type="entry name" value="Bact_Alkyl/Aryl-Sulfatase"/>
</dbReference>
<evidence type="ECO:0000259" key="6">
    <source>
        <dbReference type="SMART" id="SM00849"/>
    </source>
</evidence>
<protein>
    <submittedName>
        <fullName evidence="7">Alkyl/aryl-sulfatase</fullName>
    </submittedName>
</protein>
<dbReference type="RefSeq" id="WP_409121076.1">
    <property type="nucleotide sequence ID" value="NZ_JBJVNI010000005.1"/>
</dbReference>
<proteinExistence type="inferred from homology"/>
<dbReference type="SMART" id="SM00849">
    <property type="entry name" value="Lactamase_B"/>
    <property type="match status" value="1"/>
</dbReference>
<dbReference type="InterPro" id="IPR036527">
    <property type="entry name" value="SCP2_sterol-bd_dom_sf"/>
</dbReference>
<reference evidence="7 8" key="1">
    <citation type="submission" date="2024-12" db="EMBL/GenBank/DDBJ databases">
        <title>Forecasting of Potato common scab and diversities of Pathogenic streptomyces spp. in china.</title>
        <authorList>
            <person name="Handique U."/>
            <person name="Wu J."/>
        </authorList>
    </citation>
    <scope>NUCLEOTIDE SEQUENCE [LARGE SCALE GENOMIC DNA]</scope>
    <source>
        <strain evidence="7 8">ZRIMU1530</strain>
    </source>
</reference>
<comment type="similarity">
    <text evidence="4">Belongs to the metallo-beta-lactamase superfamily. Type III sulfatase family.</text>
</comment>
<dbReference type="SUPFAM" id="SSF56281">
    <property type="entry name" value="Metallo-hydrolase/oxidoreductase"/>
    <property type="match status" value="1"/>
</dbReference>
<dbReference type="Pfam" id="PF00753">
    <property type="entry name" value="Lactamase_B"/>
    <property type="match status" value="1"/>
</dbReference>
<dbReference type="Gene3D" id="3.60.15.30">
    <property type="entry name" value="Metallo-beta-lactamase domain"/>
    <property type="match status" value="1"/>
</dbReference>
<dbReference type="SUPFAM" id="SSF55718">
    <property type="entry name" value="SCP-like"/>
    <property type="match status" value="1"/>
</dbReference>
<dbReference type="InterPro" id="IPR038536">
    <property type="entry name" value="Alkyl/aryl-sulf_dimr_sf"/>
</dbReference>
<dbReference type="Pfam" id="PF14864">
    <property type="entry name" value="Alkyl_sulf_C"/>
    <property type="match status" value="1"/>
</dbReference>
<feature type="domain" description="Metallo-beta-lactamase" evidence="6">
    <location>
        <begin position="111"/>
        <end position="333"/>
    </location>
</feature>
<accession>A0ABW9HQG6</accession>
<dbReference type="InterPro" id="IPR044097">
    <property type="entry name" value="Bds1/SdsA1_MBL-fold"/>
</dbReference>
<dbReference type="InterPro" id="IPR029229">
    <property type="entry name" value="Alkyl_sulf_C"/>
</dbReference>
<evidence type="ECO:0000256" key="3">
    <source>
        <dbReference type="ARBA" id="ARBA00022833"/>
    </source>
</evidence>
<evidence type="ECO:0000256" key="4">
    <source>
        <dbReference type="ARBA" id="ARBA00033751"/>
    </source>
</evidence>
<keyword evidence="8" id="KW-1185">Reference proteome</keyword>